<proteinExistence type="predicted"/>
<dbReference type="AlphaFoldDB" id="A0A540KXN1"/>
<evidence type="ECO:0000256" key="1">
    <source>
        <dbReference type="PROSITE-ProRule" id="PRU00175"/>
    </source>
</evidence>
<dbReference type="GO" id="GO:0006511">
    <property type="term" value="P:ubiquitin-dependent protein catabolic process"/>
    <property type="evidence" value="ECO:0007669"/>
    <property type="project" value="TreeGrafter"/>
</dbReference>
<dbReference type="SUPFAM" id="SSF57850">
    <property type="entry name" value="RING/U-box"/>
    <property type="match status" value="1"/>
</dbReference>
<dbReference type="InterPro" id="IPR013083">
    <property type="entry name" value="Znf_RING/FYVE/PHD"/>
</dbReference>
<keyword evidence="1" id="KW-0862">Zinc</keyword>
<organism evidence="3 4">
    <name type="scientific">Malus baccata</name>
    <name type="common">Siberian crab apple</name>
    <name type="synonym">Pyrus baccata</name>
    <dbReference type="NCBI Taxonomy" id="106549"/>
    <lineage>
        <taxon>Eukaryota</taxon>
        <taxon>Viridiplantae</taxon>
        <taxon>Streptophyta</taxon>
        <taxon>Embryophyta</taxon>
        <taxon>Tracheophyta</taxon>
        <taxon>Spermatophyta</taxon>
        <taxon>Magnoliopsida</taxon>
        <taxon>eudicotyledons</taxon>
        <taxon>Gunneridae</taxon>
        <taxon>Pentapetalae</taxon>
        <taxon>rosids</taxon>
        <taxon>fabids</taxon>
        <taxon>Rosales</taxon>
        <taxon>Rosaceae</taxon>
        <taxon>Amygdaloideae</taxon>
        <taxon>Maleae</taxon>
        <taxon>Malus</taxon>
    </lineage>
</organism>
<dbReference type="Gene3D" id="3.30.40.10">
    <property type="entry name" value="Zinc/RING finger domain, C3HC4 (zinc finger)"/>
    <property type="match status" value="1"/>
</dbReference>
<evidence type="ECO:0000313" key="4">
    <source>
        <dbReference type="Proteomes" id="UP000315295"/>
    </source>
</evidence>
<dbReference type="Pfam" id="PF13639">
    <property type="entry name" value="zf-RING_2"/>
    <property type="match status" value="1"/>
</dbReference>
<protein>
    <recommendedName>
        <fullName evidence="2">RING-type domain-containing protein</fullName>
    </recommendedName>
</protein>
<comment type="caution">
    <text evidence="3">The sequence shown here is derived from an EMBL/GenBank/DDBJ whole genome shotgun (WGS) entry which is preliminary data.</text>
</comment>
<keyword evidence="1" id="KW-0479">Metal-binding</keyword>
<gene>
    <name evidence="3" type="ORF">C1H46_035458</name>
</gene>
<dbReference type="GO" id="GO:0008270">
    <property type="term" value="F:zinc ion binding"/>
    <property type="evidence" value="ECO:0007669"/>
    <property type="project" value="UniProtKB-KW"/>
</dbReference>
<dbReference type="PROSITE" id="PS50089">
    <property type="entry name" value="ZF_RING_2"/>
    <property type="match status" value="1"/>
</dbReference>
<dbReference type="Proteomes" id="UP000315295">
    <property type="component" value="Unassembled WGS sequence"/>
</dbReference>
<dbReference type="GO" id="GO:0061630">
    <property type="term" value="F:ubiquitin protein ligase activity"/>
    <property type="evidence" value="ECO:0007669"/>
    <property type="project" value="TreeGrafter"/>
</dbReference>
<dbReference type="EMBL" id="VIEB01000880">
    <property type="protein sequence ID" value="TQD78981.1"/>
    <property type="molecule type" value="Genomic_DNA"/>
</dbReference>
<dbReference type="InterPro" id="IPR051826">
    <property type="entry name" value="E3_ubiquitin-ligase_domain"/>
</dbReference>
<keyword evidence="1" id="KW-0863">Zinc-finger</keyword>
<dbReference type="PANTHER" id="PTHR22765">
    <property type="entry name" value="RING FINGER AND PROTEASE ASSOCIATED DOMAIN-CONTAINING"/>
    <property type="match status" value="1"/>
</dbReference>
<dbReference type="InterPro" id="IPR001841">
    <property type="entry name" value="Znf_RING"/>
</dbReference>
<reference evidence="3 4" key="1">
    <citation type="journal article" date="2019" name="G3 (Bethesda)">
        <title>Sequencing of a Wild Apple (Malus baccata) Genome Unravels the Differences Between Cultivated and Wild Apple Species Regarding Disease Resistance and Cold Tolerance.</title>
        <authorList>
            <person name="Chen X."/>
        </authorList>
    </citation>
    <scope>NUCLEOTIDE SEQUENCE [LARGE SCALE GENOMIC DNA]</scope>
    <source>
        <strain evidence="4">cv. Shandingzi</strain>
        <tissue evidence="3">Leaves</tissue>
    </source>
</reference>
<sequence length="130" mass="13879">MATVFSDQLLNTISTYHIDLDEFDLDEALTLSFAENSNSSHCNNNSIIGASNSTCSSLIVQCMPSPVTAIDDVCAVCMEGLQSGGEEDHKIIGKQVPCGHVFHATCISSWLVACNSCPLCRSPIIPAVEQ</sequence>
<dbReference type="PANTHER" id="PTHR22765:SF434">
    <property type="entry name" value="GB|AAD18119.1-RELATED"/>
    <property type="match status" value="1"/>
</dbReference>
<evidence type="ECO:0000313" key="3">
    <source>
        <dbReference type="EMBL" id="TQD78981.1"/>
    </source>
</evidence>
<feature type="domain" description="RING-type" evidence="2">
    <location>
        <begin position="74"/>
        <end position="121"/>
    </location>
</feature>
<evidence type="ECO:0000259" key="2">
    <source>
        <dbReference type="PROSITE" id="PS50089"/>
    </source>
</evidence>
<name>A0A540KXN1_MALBA</name>
<keyword evidence="4" id="KW-1185">Reference proteome</keyword>
<accession>A0A540KXN1</accession>
<dbReference type="SMART" id="SM00184">
    <property type="entry name" value="RING"/>
    <property type="match status" value="1"/>
</dbReference>